<gene>
    <name evidence="3" type="ORF">BOX15_Mlig028616g1</name>
</gene>
<feature type="compositionally biased region" description="Low complexity" evidence="1">
    <location>
        <begin position="734"/>
        <end position="744"/>
    </location>
</feature>
<protein>
    <recommendedName>
        <fullName evidence="5">CUB domain-containing protein</fullName>
    </recommendedName>
</protein>
<evidence type="ECO:0008006" key="5">
    <source>
        <dbReference type="Google" id="ProtNLM"/>
    </source>
</evidence>
<keyword evidence="2" id="KW-0812">Transmembrane</keyword>
<evidence type="ECO:0000313" key="3">
    <source>
        <dbReference type="EMBL" id="PAA63720.1"/>
    </source>
</evidence>
<dbReference type="OrthoDB" id="19606at2759"/>
<proteinExistence type="predicted"/>
<sequence>LRLANLLDRQCNNEPSVASDSPSAVEIEYWPSGSTQPSLVLKNAFCSDIIKHLTECLQSVKTEAERYSIDESDAVMLGIDASEFHYLTPLLLVAAVESALTFVPIKTEDFSSVLTACSRLGVRLFAAWRYVEQSTNKSGGEGTAVRVMRIDVQMSLPVILPYLLLSVSLSAASTAATEPIIIKLAQTGDSAVLQSAGFPNPYPMTLKPTVWQVRWTLQKPAHLRILFSDLRLHPNSRLELYDGDFPAFRLTANISLIVRYESGADYWRRTALTADSGVLTVVFHPDTESGADSSTARRVEVPTKVSMAKNADYEGFRIDLKLLHYASISWLEKPWSSCGWLQYTADSVSLVGKVWRHFDCVWVLRPPTGTKAWMRLRVQKSVVDSLQYDMEVQDGSTSAASLVGRVTSKAALGQPERSFVSSQPMYIRLRGNSSESKNHLVLQYNFFSVASDTRSFPPNCRKLSGAGFESCPKLRLCVLPVCKKLPGLSACGPDVNCSLGPTSLRSCLLRLDSQDGERRDGLRPRTLCSDGRTCVPLSVACPTSAGRRPNDGESALTSSGTDTGLSPVDNGDVDSRSSSSSSLNIVASLAGVCLAAVALIGLGFAALTARSHRRRQRQLQRHRHLAGGAAAGESSTEPQSASSLMRVVRLGRSTSSNHHRRRHGHSNDPSSNVWNLDGDVVGDSACFSRHQPPPTPPPAYSDVVGNSRRQRSAAAGQSPPKPTPPVGNVGEASSAQAVVQQQQQQHRHRHSRHRPQPLVEPQAVVRYSLPIVPGNPTPNPSSADHQSLQQAVEQQQEQCQDREGQELDHPQTVRLPPLHGAC</sequence>
<feature type="compositionally biased region" description="Low complexity" evidence="1">
    <location>
        <begin position="786"/>
        <end position="798"/>
    </location>
</feature>
<reference evidence="3 4" key="1">
    <citation type="submission" date="2017-06" db="EMBL/GenBank/DDBJ databases">
        <title>A platform for efficient transgenesis in Macrostomum lignano, a flatworm model organism for stem cell research.</title>
        <authorList>
            <person name="Berezikov E."/>
        </authorList>
    </citation>
    <scope>NUCLEOTIDE SEQUENCE [LARGE SCALE GENOMIC DNA]</scope>
    <source>
        <strain evidence="3">DV1</strain>
        <tissue evidence="3">Whole organism</tissue>
    </source>
</reference>
<feature type="compositionally biased region" description="Polar residues" evidence="1">
    <location>
        <begin position="555"/>
        <end position="564"/>
    </location>
</feature>
<evidence type="ECO:0000256" key="2">
    <source>
        <dbReference type="SAM" id="Phobius"/>
    </source>
</evidence>
<dbReference type="SUPFAM" id="SSF49854">
    <property type="entry name" value="Spermadhesin, CUB domain"/>
    <property type="match status" value="1"/>
</dbReference>
<keyword evidence="2" id="KW-0472">Membrane</keyword>
<feature type="compositionally biased region" description="Basic residues" evidence="1">
    <location>
        <begin position="615"/>
        <end position="625"/>
    </location>
</feature>
<name>A0A267EQA2_9PLAT</name>
<dbReference type="AlphaFoldDB" id="A0A267EQA2"/>
<feature type="region of interest" description="Disordered" evidence="1">
    <location>
        <begin position="615"/>
        <end position="822"/>
    </location>
</feature>
<organism evidence="3 4">
    <name type="scientific">Macrostomum lignano</name>
    <dbReference type="NCBI Taxonomy" id="282301"/>
    <lineage>
        <taxon>Eukaryota</taxon>
        <taxon>Metazoa</taxon>
        <taxon>Spiralia</taxon>
        <taxon>Lophotrochozoa</taxon>
        <taxon>Platyhelminthes</taxon>
        <taxon>Rhabditophora</taxon>
        <taxon>Macrostomorpha</taxon>
        <taxon>Macrostomida</taxon>
        <taxon>Macrostomidae</taxon>
        <taxon>Macrostomum</taxon>
    </lineage>
</organism>
<dbReference type="EMBL" id="NIVC01001817">
    <property type="protein sequence ID" value="PAA63720.1"/>
    <property type="molecule type" value="Genomic_DNA"/>
</dbReference>
<dbReference type="Proteomes" id="UP000215902">
    <property type="component" value="Unassembled WGS sequence"/>
</dbReference>
<evidence type="ECO:0000256" key="1">
    <source>
        <dbReference type="SAM" id="MobiDB-lite"/>
    </source>
</evidence>
<feature type="non-terminal residue" evidence="3">
    <location>
        <position position="1"/>
    </location>
</feature>
<dbReference type="InterPro" id="IPR035914">
    <property type="entry name" value="Sperma_CUB_dom_sf"/>
</dbReference>
<feature type="compositionally biased region" description="Basic residues" evidence="1">
    <location>
        <begin position="745"/>
        <end position="755"/>
    </location>
</feature>
<keyword evidence="4" id="KW-1185">Reference proteome</keyword>
<accession>A0A267EQA2</accession>
<feature type="transmembrane region" description="Helical" evidence="2">
    <location>
        <begin position="585"/>
        <end position="607"/>
    </location>
</feature>
<evidence type="ECO:0000313" key="4">
    <source>
        <dbReference type="Proteomes" id="UP000215902"/>
    </source>
</evidence>
<feature type="compositionally biased region" description="Polar residues" evidence="1">
    <location>
        <begin position="633"/>
        <end position="643"/>
    </location>
</feature>
<comment type="caution">
    <text evidence="3">The sequence shown here is derived from an EMBL/GenBank/DDBJ whole genome shotgun (WGS) entry which is preliminary data.</text>
</comment>
<keyword evidence="2" id="KW-1133">Transmembrane helix</keyword>
<feature type="region of interest" description="Disordered" evidence="1">
    <location>
        <begin position="544"/>
        <end position="579"/>
    </location>
</feature>
<feature type="compositionally biased region" description="Basic and acidic residues" evidence="1">
    <location>
        <begin position="799"/>
        <end position="811"/>
    </location>
</feature>